<dbReference type="Pfam" id="PF13738">
    <property type="entry name" value="Pyr_redox_3"/>
    <property type="match status" value="1"/>
</dbReference>
<dbReference type="GO" id="GO:0050660">
    <property type="term" value="F:flavin adenine dinucleotide binding"/>
    <property type="evidence" value="ECO:0007669"/>
    <property type="project" value="TreeGrafter"/>
</dbReference>
<dbReference type="InterPro" id="IPR036188">
    <property type="entry name" value="FAD/NAD-bd_sf"/>
</dbReference>
<dbReference type="PRINTS" id="PR00368">
    <property type="entry name" value="FADPNR"/>
</dbReference>
<dbReference type="OrthoDB" id="9773233at2"/>
<evidence type="ECO:0008006" key="4">
    <source>
        <dbReference type="Google" id="ProtNLM"/>
    </source>
</evidence>
<reference evidence="2 3" key="1">
    <citation type="submission" date="2015-03" db="EMBL/GenBank/DDBJ databases">
        <authorList>
            <person name="Hassan Y.I."/>
            <person name="Lepp D."/>
            <person name="Zhou T."/>
        </authorList>
    </citation>
    <scope>NUCLEOTIDE SEQUENCE [LARGE SCALE GENOMIC DNA]</scope>
    <source>
        <strain evidence="2 3">GH2-10</strain>
    </source>
</reference>
<sequence length="339" mass="36171">MTEQVDVLVVGGGQAGLAASYRLDQAGVSHLVVDASAQVGDSWRHRYHSLTLFTPRCLSSLPGVPLDGNAEGYAGRLEFADYLRSYAETNRIPLMSGTRVVRLECDTAGTFVAELGNDATVRSQAVLVCTGGFQQPIVPEVASRFGPGVAQLTMSTYRSPLSVGKGPVLVVGDGASGRDMAIELAATHEVLLATGKPRRLFPQRLFGVSTWTVMDRLGLLSASAGSPVGRMMQKADPFPDRGRSLAALRGRGISIRPRLVDASDRTAKFSDGGHAEVASVIWAVGYRNVADWNAVPAGTPGLHYLGRPWQRNRASALILGASRDSEVVVNSVQQQLYQL</sequence>
<keyword evidence="1" id="KW-0560">Oxidoreductase</keyword>
<dbReference type="GO" id="GO:0004497">
    <property type="term" value="F:monooxygenase activity"/>
    <property type="evidence" value="ECO:0007669"/>
    <property type="project" value="TreeGrafter"/>
</dbReference>
<dbReference type="Proteomes" id="UP000033514">
    <property type="component" value="Unassembled WGS sequence"/>
</dbReference>
<keyword evidence="3" id="KW-1185">Reference proteome</keyword>
<dbReference type="SUPFAM" id="SSF51905">
    <property type="entry name" value="FAD/NAD(P)-binding domain"/>
    <property type="match status" value="1"/>
</dbReference>
<protein>
    <recommendedName>
        <fullName evidence="4">Potassium transporter</fullName>
    </recommendedName>
</protein>
<dbReference type="EMBL" id="LAJG01000025">
    <property type="protein sequence ID" value="KKB77462.1"/>
    <property type="molecule type" value="Genomic_DNA"/>
</dbReference>
<organism evidence="2 3">
    <name type="scientific">Devosia soli</name>
    <dbReference type="NCBI Taxonomy" id="361041"/>
    <lineage>
        <taxon>Bacteria</taxon>
        <taxon>Pseudomonadati</taxon>
        <taxon>Pseudomonadota</taxon>
        <taxon>Alphaproteobacteria</taxon>
        <taxon>Hyphomicrobiales</taxon>
        <taxon>Devosiaceae</taxon>
        <taxon>Devosia</taxon>
    </lineage>
</organism>
<gene>
    <name evidence="2" type="ORF">VW35_15045</name>
</gene>
<dbReference type="Gene3D" id="3.50.50.60">
    <property type="entry name" value="FAD/NAD(P)-binding domain"/>
    <property type="match status" value="1"/>
</dbReference>
<dbReference type="InterPro" id="IPR050982">
    <property type="entry name" value="Auxin_biosynth/cation_transpt"/>
</dbReference>
<dbReference type="RefSeq" id="WP_046143911.1">
    <property type="nucleotide sequence ID" value="NZ_LAJG01000025.1"/>
</dbReference>
<dbReference type="STRING" id="361041.VW35_15045"/>
<dbReference type="PANTHER" id="PTHR43539:SF78">
    <property type="entry name" value="FLAVIN-CONTAINING MONOOXYGENASE"/>
    <property type="match status" value="1"/>
</dbReference>
<name>A0A0F5L739_9HYPH</name>
<dbReference type="PRINTS" id="PR00469">
    <property type="entry name" value="PNDRDTASEII"/>
</dbReference>
<accession>A0A0F5L739</accession>
<evidence type="ECO:0000256" key="1">
    <source>
        <dbReference type="ARBA" id="ARBA00023002"/>
    </source>
</evidence>
<proteinExistence type="predicted"/>
<evidence type="ECO:0000313" key="3">
    <source>
        <dbReference type="Proteomes" id="UP000033514"/>
    </source>
</evidence>
<dbReference type="PATRIC" id="fig|361041.3.peg.2399"/>
<evidence type="ECO:0000313" key="2">
    <source>
        <dbReference type="EMBL" id="KKB77462.1"/>
    </source>
</evidence>
<dbReference type="PANTHER" id="PTHR43539">
    <property type="entry name" value="FLAVIN-BINDING MONOOXYGENASE-LIKE PROTEIN (AFU_ORTHOLOGUE AFUA_4G09220)"/>
    <property type="match status" value="1"/>
</dbReference>
<comment type="caution">
    <text evidence="2">The sequence shown here is derived from an EMBL/GenBank/DDBJ whole genome shotgun (WGS) entry which is preliminary data.</text>
</comment>
<dbReference type="AlphaFoldDB" id="A0A0F5L739"/>